<name>A0A409XSH7_PSICY</name>
<proteinExistence type="predicted"/>
<dbReference type="STRING" id="93625.A0A409XSH7"/>
<accession>A0A409XSH7</accession>
<dbReference type="EMBL" id="NHYD01000653">
    <property type="protein sequence ID" value="PPQ93646.1"/>
    <property type="molecule type" value="Genomic_DNA"/>
</dbReference>
<evidence type="ECO:0008006" key="3">
    <source>
        <dbReference type="Google" id="ProtNLM"/>
    </source>
</evidence>
<reference evidence="1 2" key="1">
    <citation type="journal article" date="2018" name="Evol. Lett.">
        <title>Horizontal gene cluster transfer increased hallucinogenic mushroom diversity.</title>
        <authorList>
            <person name="Reynolds H.T."/>
            <person name="Vijayakumar V."/>
            <person name="Gluck-Thaler E."/>
            <person name="Korotkin H.B."/>
            <person name="Matheny P.B."/>
            <person name="Slot J.C."/>
        </authorList>
    </citation>
    <scope>NUCLEOTIDE SEQUENCE [LARGE SCALE GENOMIC DNA]</scope>
    <source>
        <strain evidence="1 2">2631</strain>
    </source>
</reference>
<dbReference type="InParanoid" id="A0A409XSH7"/>
<dbReference type="AlphaFoldDB" id="A0A409XSH7"/>
<keyword evidence="2" id="KW-1185">Reference proteome</keyword>
<dbReference type="OrthoDB" id="2946666at2759"/>
<comment type="caution">
    <text evidence="1">The sequence shown here is derived from an EMBL/GenBank/DDBJ whole genome shotgun (WGS) entry which is preliminary data.</text>
</comment>
<sequence length="103" mass="11511">MPVVLDSNCVLHSDAEPLDSTRTFFTVAVEIAEVALQLDLGDREDPLLSTAAKLTALHNNLTRIGYYNKDFWHELVAYCDIMLLALSYHAKVAELDVDSTENE</sequence>
<protein>
    <recommendedName>
        <fullName evidence="3">PIN domain-containing protein</fullName>
    </recommendedName>
</protein>
<dbReference type="Proteomes" id="UP000283269">
    <property type="component" value="Unassembled WGS sequence"/>
</dbReference>
<gene>
    <name evidence="1" type="ORF">CVT25_012526</name>
</gene>
<evidence type="ECO:0000313" key="1">
    <source>
        <dbReference type="EMBL" id="PPQ93646.1"/>
    </source>
</evidence>
<organism evidence="1 2">
    <name type="scientific">Psilocybe cyanescens</name>
    <dbReference type="NCBI Taxonomy" id="93625"/>
    <lineage>
        <taxon>Eukaryota</taxon>
        <taxon>Fungi</taxon>
        <taxon>Dikarya</taxon>
        <taxon>Basidiomycota</taxon>
        <taxon>Agaricomycotina</taxon>
        <taxon>Agaricomycetes</taxon>
        <taxon>Agaricomycetidae</taxon>
        <taxon>Agaricales</taxon>
        <taxon>Agaricineae</taxon>
        <taxon>Strophariaceae</taxon>
        <taxon>Psilocybe</taxon>
    </lineage>
</organism>
<evidence type="ECO:0000313" key="2">
    <source>
        <dbReference type="Proteomes" id="UP000283269"/>
    </source>
</evidence>